<dbReference type="EMBL" id="FXZD01000007">
    <property type="protein sequence ID" value="SMX97725.1"/>
    <property type="molecule type" value="Genomic_DNA"/>
</dbReference>
<protein>
    <submittedName>
        <fullName evidence="2">Uncharacterized protein</fullName>
    </submittedName>
</protein>
<sequence>MTEVIIVGTAVTIISAVALGFFVALGWAQYTRDRDKFTNSQKKEDQ</sequence>
<evidence type="ECO:0000313" key="3">
    <source>
        <dbReference type="Proteomes" id="UP000234433"/>
    </source>
</evidence>
<name>A0A2H1KD35_9MICO</name>
<dbReference type="Proteomes" id="UP000234433">
    <property type="component" value="Unassembled WGS sequence"/>
</dbReference>
<gene>
    <name evidence="2" type="ORF">BANT918_02353</name>
</gene>
<keyword evidence="1" id="KW-0812">Transmembrane</keyword>
<evidence type="ECO:0000313" key="2">
    <source>
        <dbReference type="EMBL" id="SMX97725.1"/>
    </source>
</evidence>
<dbReference type="AlphaFoldDB" id="A0A2H1KD35"/>
<organism evidence="2 3">
    <name type="scientific">Brevibacterium antiquum CNRZ 918</name>
    <dbReference type="NCBI Taxonomy" id="1255637"/>
    <lineage>
        <taxon>Bacteria</taxon>
        <taxon>Bacillati</taxon>
        <taxon>Actinomycetota</taxon>
        <taxon>Actinomycetes</taxon>
        <taxon>Micrococcales</taxon>
        <taxon>Brevibacteriaceae</taxon>
        <taxon>Brevibacterium</taxon>
    </lineage>
</organism>
<dbReference type="RefSeq" id="WP_167389454.1">
    <property type="nucleotide sequence ID" value="NZ_FXZD01000007.1"/>
</dbReference>
<reference evidence="2 3" key="1">
    <citation type="submission" date="2017-03" db="EMBL/GenBank/DDBJ databases">
        <authorList>
            <person name="Afonso C.L."/>
            <person name="Miller P.J."/>
            <person name="Scott M.A."/>
            <person name="Spackman E."/>
            <person name="Goraichik I."/>
            <person name="Dimitrov K.M."/>
            <person name="Suarez D.L."/>
            <person name="Swayne D.E."/>
        </authorList>
    </citation>
    <scope>NUCLEOTIDE SEQUENCE [LARGE SCALE GENOMIC DNA]</scope>
    <source>
        <strain evidence="2 3">CNRZ 918</strain>
    </source>
</reference>
<accession>A0A2H1KD35</accession>
<keyword evidence="1" id="KW-1133">Transmembrane helix</keyword>
<evidence type="ECO:0000256" key="1">
    <source>
        <dbReference type="SAM" id="Phobius"/>
    </source>
</evidence>
<keyword evidence="1" id="KW-0472">Membrane</keyword>
<feature type="transmembrane region" description="Helical" evidence="1">
    <location>
        <begin position="6"/>
        <end position="28"/>
    </location>
</feature>
<proteinExistence type="predicted"/>